<comment type="caution">
    <text evidence="2">The sequence shown here is derived from an EMBL/GenBank/DDBJ whole genome shotgun (WGS) entry which is preliminary data.</text>
</comment>
<protein>
    <submittedName>
        <fullName evidence="2">Uncharacterized protein</fullName>
    </submittedName>
</protein>
<name>A0A2T7PBI4_POMCA</name>
<dbReference type="Proteomes" id="UP000245119">
    <property type="component" value="Linkage Group LG5"/>
</dbReference>
<sequence>MLKASPAGTRWSECAVIYTVPPANCVELSFEADSETLSTRHLNDAQAGLALASLPLETFLLRCCHRSTGIGAGWGPGSTTTTNTTINTTTAAPGTAIAASAVVCCLHGCMLILGFARRSSVTRISIGISV</sequence>
<evidence type="ECO:0000313" key="3">
    <source>
        <dbReference type="Proteomes" id="UP000245119"/>
    </source>
</evidence>
<evidence type="ECO:0000313" key="2">
    <source>
        <dbReference type="EMBL" id="PVD30783.1"/>
    </source>
</evidence>
<feature type="transmembrane region" description="Helical" evidence="1">
    <location>
        <begin position="96"/>
        <end position="116"/>
    </location>
</feature>
<organism evidence="2 3">
    <name type="scientific">Pomacea canaliculata</name>
    <name type="common">Golden apple snail</name>
    <dbReference type="NCBI Taxonomy" id="400727"/>
    <lineage>
        <taxon>Eukaryota</taxon>
        <taxon>Metazoa</taxon>
        <taxon>Spiralia</taxon>
        <taxon>Lophotrochozoa</taxon>
        <taxon>Mollusca</taxon>
        <taxon>Gastropoda</taxon>
        <taxon>Caenogastropoda</taxon>
        <taxon>Architaenioglossa</taxon>
        <taxon>Ampullarioidea</taxon>
        <taxon>Ampullariidae</taxon>
        <taxon>Pomacea</taxon>
    </lineage>
</organism>
<proteinExistence type="predicted"/>
<evidence type="ECO:0000256" key="1">
    <source>
        <dbReference type="SAM" id="Phobius"/>
    </source>
</evidence>
<keyword evidence="1" id="KW-0812">Transmembrane</keyword>
<keyword evidence="3" id="KW-1185">Reference proteome</keyword>
<gene>
    <name evidence="2" type="ORF">C0Q70_10058</name>
</gene>
<accession>A0A2T7PBI4</accession>
<keyword evidence="1" id="KW-1133">Transmembrane helix</keyword>
<dbReference type="AlphaFoldDB" id="A0A2T7PBI4"/>
<reference evidence="2 3" key="1">
    <citation type="submission" date="2018-04" db="EMBL/GenBank/DDBJ databases">
        <title>The genome of golden apple snail Pomacea canaliculata provides insight into stress tolerance and invasive adaptation.</title>
        <authorList>
            <person name="Liu C."/>
            <person name="Liu B."/>
            <person name="Ren Y."/>
            <person name="Zhang Y."/>
            <person name="Wang H."/>
            <person name="Li S."/>
            <person name="Jiang F."/>
            <person name="Yin L."/>
            <person name="Zhang G."/>
            <person name="Qian W."/>
            <person name="Fan W."/>
        </authorList>
    </citation>
    <scope>NUCLEOTIDE SEQUENCE [LARGE SCALE GENOMIC DNA]</scope>
    <source>
        <strain evidence="2">SZHN2017</strain>
        <tissue evidence="2">Muscle</tissue>
    </source>
</reference>
<dbReference type="EMBL" id="PZQS01000005">
    <property type="protein sequence ID" value="PVD30783.1"/>
    <property type="molecule type" value="Genomic_DNA"/>
</dbReference>
<keyword evidence="1" id="KW-0472">Membrane</keyword>